<dbReference type="InterPro" id="IPR020904">
    <property type="entry name" value="Sc_DH/Rdtase_CS"/>
</dbReference>
<gene>
    <name evidence="4" type="ORF">JCM5805K_1953</name>
</gene>
<dbReference type="AlphaFoldDB" id="A0A0B8QQD1"/>
<dbReference type="Proteomes" id="UP000031847">
    <property type="component" value="Unassembled WGS sequence"/>
</dbReference>
<evidence type="ECO:0000313" key="5">
    <source>
        <dbReference type="Proteomes" id="UP000031847"/>
    </source>
</evidence>
<dbReference type="InterPro" id="IPR036291">
    <property type="entry name" value="NAD(P)-bd_dom_sf"/>
</dbReference>
<dbReference type="PRINTS" id="PR00081">
    <property type="entry name" value="GDHRDH"/>
</dbReference>
<evidence type="ECO:0000256" key="2">
    <source>
        <dbReference type="ARBA" id="ARBA00023002"/>
    </source>
</evidence>
<evidence type="ECO:0000313" key="4">
    <source>
        <dbReference type="EMBL" id="GAM80836.1"/>
    </source>
</evidence>
<dbReference type="CDD" id="cd05233">
    <property type="entry name" value="SDR_c"/>
    <property type="match status" value="1"/>
</dbReference>
<dbReference type="PANTHER" id="PTHR43115">
    <property type="entry name" value="DEHYDROGENASE/REDUCTASE SDR FAMILY MEMBER 11"/>
    <property type="match status" value="1"/>
</dbReference>
<comment type="similarity">
    <text evidence="1">Belongs to the short-chain dehydrogenases/reductases (SDR) family.</text>
</comment>
<dbReference type="SUPFAM" id="SSF51735">
    <property type="entry name" value="NAD(P)-binding Rossmann-fold domains"/>
    <property type="match status" value="1"/>
</dbReference>
<sequence>MNGEKMLNNIENKVVLITGASSGIGQATAELLAKKGAKIVLAARRENRLQELADKIKKAGGQAIYQVTDVTNPEDSKKLVQYAKENFGKIDAIFLNAGIMPSSPLSALHVEEWENMVDINLKGVLNGLAAVLPEFTAQKSGHVITTSSVAGLKAYPNGGVYGATKWAVRELMEVLRMESAQEGTHIRTATIYPAAINTELLNTITDKDAAEGMTALYEQYGISPEAIARIVAFALEQPEDVNVSEFTVGPTTQPW</sequence>
<dbReference type="SMART" id="SM00822">
    <property type="entry name" value="PKS_KR"/>
    <property type="match status" value="1"/>
</dbReference>
<reference evidence="4 5" key="1">
    <citation type="submission" date="2015-01" db="EMBL/GenBank/DDBJ databases">
        <title>Lactococcus lactis subsp.lactis JCM 5805 whole genome shotgun sequence.</title>
        <authorList>
            <person name="Fujii T."/>
            <person name="Tomita Y."/>
            <person name="Ikushima S."/>
            <person name="Fujiwara D."/>
        </authorList>
    </citation>
    <scope>NUCLEOTIDE SEQUENCE [LARGE SCALE GENOMIC DNA]</scope>
    <source>
        <strain evidence="4 5">JCM 5805</strain>
    </source>
</reference>
<dbReference type="GO" id="GO:0016616">
    <property type="term" value="F:oxidoreductase activity, acting on the CH-OH group of donors, NAD or NADP as acceptor"/>
    <property type="evidence" value="ECO:0007669"/>
    <property type="project" value="UniProtKB-ARBA"/>
</dbReference>
<dbReference type="InterPro" id="IPR002347">
    <property type="entry name" value="SDR_fam"/>
</dbReference>
<dbReference type="EMBL" id="BBSI01000030">
    <property type="protein sequence ID" value="GAM80836.1"/>
    <property type="molecule type" value="Genomic_DNA"/>
</dbReference>
<evidence type="ECO:0000259" key="3">
    <source>
        <dbReference type="SMART" id="SM00822"/>
    </source>
</evidence>
<dbReference type="FunFam" id="3.40.50.720:FF:000047">
    <property type="entry name" value="NADP-dependent L-serine/L-allo-threonine dehydrogenase"/>
    <property type="match status" value="1"/>
</dbReference>
<dbReference type="PROSITE" id="PS00061">
    <property type="entry name" value="ADH_SHORT"/>
    <property type="match status" value="1"/>
</dbReference>
<accession>A0A0B8QQD1</accession>
<dbReference type="PANTHER" id="PTHR43115:SF4">
    <property type="entry name" value="DEHYDROGENASE_REDUCTASE SDR FAMILY MEMBER 11"/>
    <property type="match status" value="1"/>
</dbReference>
<dbReference type="Gene3D" id="3.40.50.720">
    <property type="entry name" value="NAD(P)-binding Rossmann-like Domain"/>
    <property type="match status" value="1"/>
</dbReference>
<dbReference type="InterPro" id="IPR057326">
    <property type="entry name" value="KR_dom"/>
</dbReference>
<feature type="domain" description="Ketoreductase" evidence="3">
    <location>
        <begin position="13"/>
        <end position="197"/>
    </location>
</feature>
<comment type="caution">
    <text evidence="4">The sequence shown here is derived from an EMBL/GenBank/DDBJ whole genome shotgun (WGS) entry which is preliminary data.</text>
</comment>
<evidence type="ECO:0000256" key="1">
    <source>
        <dbReference type="ARBA" id="ARBA00006484"/>
    </source>
</evidence>
<name>A0A0B8QQD1_LACLL</name>
<protein>
    <recommendedName>
        <fullName evidence="3">Ketoreductase domain-containing protein</fullName>
    </recommendedName>
</protein>
<organism evidence="4 5">
    <name type="scientific">Lactococcus lactis subsp. lactis</name>
    <name type="common">Streptococcus lactis</name>
    <dbReference type="NCBI Taxonomy" id="1360"/>
    <lineage>
        <taxon>Bacteria</taxon>
        <taxon>Bacillati</taxon>
        <taxon>Bacillota</taxon>
        <taxon>Bacilli</taxon>
        <taxon>Lactobacillales</taxon>
        <taxon>Streptococcaceae</taxon>
        <taxon>Lactococcus</taxon>
    </lineage>
</organism>
<dbReference type="Pfam" id="PF00106">
    <property type="entry name" value="adh_short"/>
    <property type="match status" value="1"/>
</dbReference>
<proteinExistence type="inferred from homology"/>
<keyword evidence="2" id="KW-0560">Oxidoreductase</keyword>